<evidence type="ECO:0000256" key="2">
    <source>
        <dbReference type="ARBA" id="ARBA00004174"/>
    </source>
</evidence>
<comment type="cofactor">
    <cofactor evidence="1 13">
        <name>heme</name>
        <dbReference type="ChEBI" id="CHEBI:30413"/>
    </cofactor>
</comment>
<keyword evidence="5 13" id="KW-0349">Heme</keyword>
<dbReference type="PANTHER" id="PTHR24292">
    <property type="entry name" value="CYTOCHROME P450"/>
    <property type="match status" value="1"/>
</dbReference>
<dbReference type="SUPFAM" id="SSF48264">
    <property type="entry name" value="Cytochrome P450"/>
    <property type="match status" value="1"/>
</dbReference>
<dbReference type="GO" id="GO:0020037">
    <property type="term" value="F:heme binding"/>
    <property type="evidence" value="ECO:0007669"/>
    <property type="project" value="InterPro"/>
</dbReference>
<keyword evidence="12" id="KW-0472">Membrane</keyword>
<dbReference type="InterPro" id="IPR036396">
    <property type="entry name" value="Cyt_P450_sf"/>
</dbReference>
<dbReference type="InterPro" id="IPR001128">
    <property type="entry name" value="Cyt_P450"/>
</dbReference>
<name>A0AAT9UU42_MACHI</name>
<evidence type="ECO:0000313" key="15">
    <source>
        <dbReference type="EMBL" id="WIM41644.1"/>
    </source>
</evidence>
<evidence type="ECO:0000256" key="10">
    <source>
        <dbReference type="ARBA" id="ARBA00023004"/>
    </source>
</evidence>
<dbReference type="CDD" id="cd11056">
    <property type="entry name" value="CYP6-like"/>
    <property type="match status" value="1"/>
</dbReference>
<keyword evidence="10 13" id="KW-0408">Iron</keyword>
<comment type="subcellular location">
    <subcellularLocation>
        <location evidence="3">Endoplasmic reticulum membrane</location>
        <topology evidence="3">Peripheral membrane protein</topology>
    </subcellularLocation>
    <subcellularLocation>
        <location evidence="2">Microsome membrane</location>
        <topology evidence="2">Peripheral membrane protein</topology>
    </subcellularLocation>
</comment>
<evidence type="ECO:0000256" key="6">
    <source>
        <dbReference type="ARBA" id="ARBA00022723"/>
    </source>
</evidence>
<evidence type="ECO:0000256" key="5">
    <source>
        <dbReference type="ARBA" id="ARBA00022617"/>
    </source>
</evidence>
<dbReference type="InterPro" id="IPR017972">
    <property type="entry name" value="Cyt_P450_CS"/>
</dbReference>
<keyword evidence="8" id="KW-0492">Microsome</keyword>
<sequence>MAEAVLMKKRVFMAYADLYAKFGHSKYVGFFTMQKPSVLIRDPSIIKDVLIKEFSNFHHRGITVNAQVEPITNHLFSMRGEEWKTSRVKLSSAFATGKIKILFPRMQKIAERLQVELANVANGQDFDVEALCERFCIDAIGSCIFGIDINSLDHPESEFRFIAKRVASFRYQRAIRSLWPGIPNKLIELFKITLFEDRFRTFFTKVVEDTMKQRESTLHRSDFFNALLSLKNASKLDTVQQKLDMMAAQYFFFFTTGSRSPATSITCALFELSRHEEIQNKTRLEIRTVLQNNQGQLTYDILSKMTYTDMVIAETLRKYPTMGMLLRRSTQNYHVPSTDSVIPNNTSIVISIVGLHNDKKYYERPDQFYPEHFTEEAKSKRPQYTFIPFGEGPRACIAKHFAKLQVKIGLIYMLLNHKYEVSPKQKLPFKLQSNFGFAIEDGVWLRCRKID</sequence>
<feature type="binding site" description="axial binding residue" evidence="13">
    <location>
        <position position="396"/>
    </location>
    <ligand>
        <name>heme</name>
        <dbReference type="ChEBI" id="CHEBI:30413"/>
    </ligand>
    <ligandPart>
        <name>Fe</name>
        <dbReference type="ChEBI" id="CHEBI:18248"/>
    </ligandPart>
</feature>
<dbReference type="GO" id="GO:0016705">
    <property type="term" value="F:oxidoreductase activity, acting on paired donors, with incorporation or reduction of molecular oxygen"/>
    <property type="evidence" value="ECO:0007669"/>
    <property type="project" value="InterPro"/>
</dbReference>
<keyword evidence="6 13" id="KW-0479">Metal-binding</keyword>
<evidence type="ECO:0000256" key="4">
    <source>
        <dbReference type="ARBA" id="ARBA00010617"/>
    </source>
</evidence>
<evidence type="ECO:0000256" key="14">
    <source>
        <dbReference type="RuleBase" id="RU000461"/>
    </source>
</evidence>
<dbReference type="GO" id="GO:0005506">
    <property type="term" value="F:iron ion binding"/>
    <property type="evidence" value="ECO:0007669"/>
    <property type="project" value="InterPro"/>
</dbReference>
<evidence type="ECO:0000256" key="8">
    <source>
        <dbReference type="ARBA" id="ARBA00022848"/>
    </source>
</evidence>
<dbReference type="AlphaFoldDB" id="A0AAT9UU42"/>
<dbReference type="GO" id="GO:0004497">
    <property type="term" value="F:monooxygenase activity"/>
    <property type="evidence" value="ECO:0007669"/>
    <property type="project" value="UniProtKB-KW"/>
</dbReference>
<evidence type="ECO:0000256" key="13">
    <source>
        <dbReference type="PIRSR" id="PIRSR602401-1"/>
    </source>
</evidence>
<dbReference type="Gene3D" id="1.10.630.10">
    <property type="entry name" value="Cytochrome P450"/>
    <property type="match status" value="1"/>
</dbReference>
<dbReference type="PROSITE" id="PS00086">
    <property type="entry name" value="CYTOCHROME_P450"/>
    <property type="match status" value="1"/>
</dbReference>
<dbReference type="FunFam" id="1.10.630.10:FF:000182">
    <property type="entry name" value="Cytochrome P450 3A4"/>
    <property type="match status" value="1"/>
</dbReference>
<dbReference type="InterPro" id="IPR050476">
    <property type="entry name" value="Insect_CytP450_Detox"/>
</dbReference>
<reference evidence="15" key="1">
    <citation type="submission" date="2023-06" db="EMBL/GenBank/DDBJ databases">
        <title>Identification of Cytochrome P450s in Maconellicoccus hirsutus.</title>
        <authorList>
            <person name="Selvamani S.B."/>
            <person name="Negi N."/>
            <person name="Nagarjuna Reddy K.V."/>
            <person name="Ramasamy G.G."/>
        </authorList>
    </citation>
    <scope>NUCLEOTIDE SEQUENCE</scope>
</reference>
<accession>A0AAT9UU42</accession>
<dbReference type="PANTHER" id="PTHR24292:SF54">
    <property type="entry name" value="CYP9F3-RELATED"/>
    <property type="match status" value="1"/>
</dbReference>
<dbReference type="GO" id="GO:0005789">
    <property type="term" value="C:endoplasmic reticulum membrane"/>
    <property type="evidence" value="ECO:0007669"/>
    <property type="project" value="UniProtKB-SubCell"/>
</dbReference>
<evidence type="ECO:0000256" key="9">
    <source>
        <dbReference type="ARBA" id="ARBA00023002"/>
    </source>
</evidence>
<keyword evidence="11 14" id="KW-0503">Monooxygenase</keyword>
<evidence type="ECO:0000256" key="7">
    <source>
        <dbReference type="ARBA" id="ARBA00022824"/>
    </source>
</evidence>
<evidence type="ECO:0000256" key="12">
    <source>
        <dbReference type="ARBA" id="ARBA00023136"/>
    </source>
</evidence>
<comment type="similarity">
    <text evidence="4 14">Belongs to the cytochrome P450 family.</text>
</comment>
<evidence type="ECO:0000256" key="3">
    <source>
        <dbReference type="ARBA" id="ARBA00004406"/>
    </source>
</evidence>
<protein>
    <submittedName>
        <fullName evidence="15">Cytochrome P450 6AEC1</fullName>
    </submittedName>
</protein>
<dbReference type="EMBL" id="OR117204">
    <property type="protein sequence ID" value="WIM41644.1"/>
    <property type="molecule type" value="mRNA"/>
</dbReference>
<proteinExistence type="evidence at transcript level"/>
<dbReference type="PRINTS" id="PR00463">
    <property type="entry name" value="EP450I"/>
</dbReference>
<dbReference type="InterPro" id="IPR002401">
    <property type="entry name" value="Cyt_P450_E_grp-I"/>
</dbReference>
<organism evidence="15">
    <name type="scientific">Maconellicoccus hirsutus</name>
    <name type="common">Pink hibiscus mealybug</name>
    <dbReference type="NCBI Taxonomy" id="177089"/>
    <lineage>
        <taxon>Eukaryota</taxon>
        <taxon>Metazoa</taxon>
        <taxon>Ecdysozoa</taxon>
        <taxon>Arthropoda</taxon>
        <taxon>Hexapoda</taxon>
        <taxon>Insecta</taxon>
        <taxon>Pterygota</taxon>
        <taxon>Neoptera</taxon>
        <taxon>Paraneoptera</taxon>
        <taxon>Hemiptera</taxon>
        <taxon>Sternorrhyncha</taxon>
        <taxon>Coccoidea</taxon>
        <taxon>Pseudococcidae</taxon>
        <taxon>Maconellicoccus</taxon>
    </lineage>
</organism>
<keyword evidence="7" id="KW-0256">Endoplasmic reticulum</keyword>
<dbReference type="PRINTS" id="PR00385">
    <property type="entry name" value="P450"/>
</dbReference>
<keyword evidence="9 14" id="KW-0560">Oxidoreductase</keyword>
<evidence type="ECO:0000256" key="11">
    <source>
        <dbReference type="ARBA" id="ARBA00023033"/>
    </source>
</evidence>
<dbReference type="Pfam" id="PF00067">
    <property type="entry name" value="p450"/>
    <property type="match status" value="1"/>
</dbReference>
<evidence type="ECO:0000256" key="1">
    <source>
        <dbReference type="ARBA" id="ARBA00001971"/>
    </source>
</evidence>